<protein>
    <recommendedName>
        <fullName evidence="4">FecR protein domain-containing protein</fullName>
    </recommendedName>
</protein>
<keyword evidence="3" id="KW-1185">Reference proteome</keyword>
<dbReference type="AlphaFoldDB" id="A0AAP2GLQ1"/>
<dbReference type="Gene3D" id="2.60.120.1440">
    <property type="match status" value="1"/>
</dbReference>
<evidence type="ECO:0000313" key="3">
    <source>
        <dbReference type="Proteomes" id="UP001319200"/>
    </source>
</evidence>
<proteinExistence type="predicted"/>
<organism evidence="2 3">
    <name type="scientific">Chryseosolibacter histidini</name>
    <dbReference type="NCBI Taxonomy" id="2782349"/>
    <lineage>
        <taxon>Bacteria</taxon>
        <taxon>Pseudomonadati</taxon>
        <taxon>Bacteroidota</taxon>
        <taxon>Cytophagia</taxon>
        <taxon>Cytophagales</taxon>
        <taxon>Chryseotaleaceae</taxon>
        <taxon>Chryseosolibacter</taxon>
    </lineage>
</organism>
<keyword evidence="1" id="KW-0732">Signal</keyword>
<evidence type="ECO:0000313" key="2">
    <source>
        <dbReference type="EMBL" id="MBT1696068.1"/>
    </source>
</evidence>
<dbReference type="RefSeq" id="WP_254161016.1">
    <property type="nucleotide sequence ID" value="NZ_JAHESF010000003.1"/>
</dbReference>
<comment type="caution">
    <text evidence="2">The sequence shown here is derived from an EMBL/GenBank/DDBJ whole genome shotgun (WGS) entry which is preliminary data.</text>
</comment>
<reference evidence="2 3" key="1">
    <citation type="submission" date="2021-05" db="EMBL/GenBank/DDBJ databases">
        <title>A Polyphasic approach of four new species of the genus Ohtaekwangia: Ohtaekwangia histidinii sp. nov., Ohtaekwangia cretensis sp. nov., Ohtaekwangia indiensis sp. nov., Ohtaekwangia reichenbachii sp. nov. from diverse environment.</title>
        <authorList>
            <person name="Octaviana S."/>
        </authorList>
    </citation>
    <scope>NUCLEOTIDE SEQUENCE [LARGE SCALE GENOMIC DNA]</scope>
    <source>
        <strain evidence="2 3">PWU4</strain>
    </source>
</reference>
<feature type="signal peptide" evidence="1">
    <location>
        <begin position="1"/>
        <end position="20"/>
    </location>
</feature>
<sequence>MKLGSIALLMIAMLSPASFRDDILQKDVIPGMEVKTKWIRALEDSDVVLDGRVKATLKKGSKLIHPENFNGRDMDVTLIGQGSFEVPDGYQLGVIYDEVIVVTSGASFSLTKTPETIEVTVHDNQVVVSAGDRQVVVSRWQKVIYDTSKKRLSVIDVRIQMT</sequence>
<feature type="chain" id="PRO_5043015249" description="FecR protein domain-containing protein" evidence="1">
    <location>
        <begin position="21"/>
        <end position="162"/>
    </location>
</feature>
<name>A0AAP2GLQ1_9BACT</name>
<dbReference type="Proteomes" id="UP001319200">
    <property type="component" value="Unassembled WGS sequence"/>
</dbReference>
<accession>A0AAP2GLQ1</accession>
<evidence type="ECO:0008006" key="4">
    <source>
        <dbReference type="Google" id="ProtNLM"/>
    </source>
</evidence>
<evidence type="ECO:0000256" key="1">
    <source>
        <dbReference type="SAM" id="SignalP"/>
    </source>
</evidence>
<dbReference type="EMBL" id="JAHESF010000003">
    <property type="protein sequence ID" value="MBT1696068.1"/>
    <property type="molecule type" value="Genomic_DNA"/>
</dbReference>
<gene>
    <name evidence="2" type="ORF">KK083_04215</name>
</gene>